<proteinExistence type="predicted"/>
<evidence type="ECO:0008006" key="9">
    <source>
        <dbReference type="Google" id="ProtNLM"/>
    </source>
</evidence>
<feature type="region of interest" description="Disordered" evidence="5">
    <location>
        <begin position="40"/>
        <end position="68"/>
    </location>
</feature>
<evidence type="ECO:0000313" key="8">
    <source>
        <dbReference type="Proteomes" id="UP001642483"/>
    </source>
</evidence>
<protein>
    <recommendedName>
        <fullName evidence="9">Fibrinogen C-terminal domain-containing protein</fullName>
    </recommendedName>
</protein>
<sequence length="377" mass="41732">MKSLQKSVCSGVIFSTLFYLVLSQRPCNLYCDENPSSPMSFGGTTNKGSTGAPGKRGGKGDVGQKGAKGDISECQCSVEENFERRIQALEIDSDNRRNIPTSCKQIQQLTNSYNNGIYYIQDSNGMKYPVYCDMAIDGGGWTLVASIHENNIRSTGRCSPGDRWSSEHGPEKGAQVGAENWMNYNTFGDVASATSDDYKSQAYFDLQARDVMIWQVPNDTPLANYSSASYLQYRTTNGFLRQYGGNLYRLYKDHFPIKSGVYSRPADNGPAIPVTFDKGNANEVMRHLGPNIRNGIEPGYIQFRIINTEGSAYALCPGTRSVSQGNNEHHCIGSTVDNVNARYCGDFASFAYDQYGTGNGWNTDMILLKSTFLIFYR</sequence>
<evidence type="ECO:0000256" key="5">
    <source>
        <dbReference type="SAM" id="MobiDB-lite"/>
    </source>
</evidence>
<keyword evidence="3" id="KW-0106">Calcium</keyword>
<dbReference type="PANTHER" id="PTHR16146">
    <property type="entry name" value="INTELECTIN"/>
    <property type="match status" value="1"/>
</dbReference>
<keyword evidence="6" id="KW-0732">Signal</keyword>
<dbReference type="PANTHER" id="PTHR16146:SF46">
    <property type="entry name" value="INTELECTIN-1A-RELATED"/>
    <property type="match status" value="1"/>
</dbReference>
<evidence type="ECO:0000313" key="7">
    <source>
        <dbReference type="EMBL" id="CAK8694747.1"/>
    </source>
</evidence>
<feature type="compositionally biased region" description="Polar residues" evidence="5">
    <location>
        <begin position="40"/>
        <end position="49"/>
    </location>
</feature>
<comment type="caution">
    <text evidence="7">The sequence shown here is derived from an EMBL/GenBank/DDBJ whole genome shotgun (WGS) entry which is preliminary data.</text>
</comment>
<evidence type="ECO:0000256" key="1">
    <source>
        <dbReference type="ARBA" id="ARBA00022723"/>
    </source>
</evidence>
<gene>
    <name evidence="7" type="ORF">CVLEPA_LOCUS28092</name>
</gene>
<dbReference type="Gene3D" id="3.90.215.10">
    <property type="entry name" value="Gamma Fibrinogen, chain A, domain 1"/>
    <property type="match status" value="1"/>
</dbReference>
<reference evidence="7 8" key="1">
    <citation type="submission" date="2024-02" db="EMBL/GenBank/DDBJ databases">
        <authorList>
            <person name="Daric V."/>
            <person name="Darras S."/>
        </authorList>
    </citation>
    <scope>NUCLEOTIDE SEQUENCE [LARGE SCALE GENOMIC DNA]</scope>
</reference>
<dbReference type="SUPFAM" id="SSF56496">
    <property type="entry name" value="Fibrinogen C-terminal domain-like"/>
    <property type="match status" value="1"/>
</dbReference>
<evidence type="ECO:0000256" key="2">
    <source>
        <dbReference type="ARBA" id="ARBA00022734"/>
    </source>
</evidence>
<keyword evidence="8" id="KW-1185">Reference proteome</keyword>
<dbReference type="InterPro" id="IPR014716">
    <property type="entry name" value="Fibrinogen_a/b/g_C_1"/>
</dbReference>
<organism evidence="7 8">
    <name type="scientific">Clavelina lepadiformis</name>
    <name type="common">Light-bulb sea squirt</name>
    <name type="synonym">Ascidia lepadiformis</name>
    <dbReference type="NCBI Taxonomy" id="159417"/>
    <lineage>
        <taxon>Eukaryota</taxon>
        <taxon>Metazoa</taxon>
        <taxon>Chordata</taxon>
        <taxon>Tunicata</taxon>
        <taxon>Ascidiacea</taxon>
        <taxon>Aplousobranchia</taxon>
        <taxon>Clavelinidae</taxon>
        <taxon>Clavelina</taxon>
    </lineage>
</organism>
<feature type="signal peptide" evidence="6">
    <location>
        <begin position="1"/>
        <end position="23"/>
    </location>
</feature>
<evidence type="ECO:0000256" key="4">
    <source>
        <dbReference type="ARBA" id="ARBA00023157"/>
    </source>
</evidence>
<feature type="chain" id="PRO_5045980834" description="Fibrinogen C-terminal domain-containing protein" evidence="6">
    <location>
        <begin position="24"/>
        <end position="377"/>
    </location>
</feature>
<dbReference type="NCBIfam" id="NF040941">
    <property type="entry name" value="GGGWT_bact"/>
    <property type="match status" value="1"/>
</dbReference>
<dbReference type="InterPro" id="IPR036056">
    <property type="entry name" value="Fibrinogen-like_C"/>
</dbReference>
<name>A0ABP0GSN6_CLALP</name>
<accession>A0ABP0GSN6</accession>
<dbReference type="Proteomes" id="UP001642483">
    <property type="component" value="Unassembled WGS sequence"/>
</dbReference>
<keyword evidence="2" id="KW-0430">Lectin</keyword>
<keyword evidence="4" id="KW-1015">Disulfide bond</keyword>
<evidence type="ECO:0000256" key="6">
    <source>
        <dbReference type="SAM" id="SignalP"/>
    </source>
</evidence>
<dbReference type="EMBL" id="CAWYQH010000141">
    <property type="protein sequence ID" value="CAK8694747.1"/>
    <property type="molecule type" value="Genomic_DNA"/>
</dbReference>
<evidence type="ECO:0000256" key="3">
    <source>
        <dbReference type="ARBA" id="ARBA00022837"/>
    </source>
</evidence>
<keyword evidence="1" id="KW-0479">Metal-binding</keyword>